<feature type="compositionally biased region" description="Basic and acidic residues" evidence="1">
    <location>
        <begin position="137"/>
        <end position="153"/>
    </location>
</feature>
<sequence>MLAAAAAAAAAVNGGGSVPSSTPGLGYWPSGLSTAAMGLAAHDLLPAAAMLQHLMPNTAWAELGAQTAACFHAGLSPALYWQYVTAAALLAQPPNSAAMVNAARAYHHFQQALNPGLVSDWLDERTPSLASSAASEESAKESPNVERGDRVSEAVEPGMEEEDGQQQQQQHVTQQPTAAAAAAALKKGAAATAGGEGSDQAAAAGSQQQAALTPGHHRANKGAAGVLGAAAVAAAAAAGGRLAGRKRHAAETDTTVSWRDLFRGIRLYT</sequence>
<reference evidence="2 3" key="1">
    <citation type="submission" date="2023-05" db="EMBL/GenBank/DDBJ databases">
        <title>A 100% complete, gapless, phased diploid assembly of the Scenedesmus obliquus UTEX 3031 genome.</title>
        <authorList>
            <person name="Biondi T.C."/>
            <person name="Hanschen E.R."/>
            <person name="Kwon T."/>
            <person name="Eng W."/>
            <person name="Kruse C.P.S."/>
            <person name="Koehler S.I."/>
            <person name="Kunde Y."/>
            <person name="Gleasner C.D."/>
            <person name="You Mak K.T."/>
            <person name="Polle J."/>
            <person name="Hovde B.T."/>
            <person name="Starkenburg S.R."/>
        </authorList>
    </citation>
    <scope>NUCLEOTIDE SEQUENCE [LARGE SCALE GENOMIC DNA]</scope>
    <source>
        <strain evidence="2 3">DOE0152z</strain>
    </source>
</reference>
<evidence type="ECO:0000313" key="3">
    <source>
        <dbReference type="Proteomes" id="UP001244341"/>
    </source>
</evidence>
<evidence type="ECO:0000313" key="2">
    <source>
        <dbReference type="EMBL" id="WIA13873.1"/>
    </source>
</evidence>
<feature type="region of interest" description="Disordered" evidence="1">
    <location>
        <begin position="128"/>
        <end position="218"/>
    </location>
</feature>
<protein>
    <submittedName>
        <fullName evidence="2">Uncharacterized protein</fullName>
    </submittedName>
</protein>
<proteinExistence type="predicted"/>
<evidence type="ECO:0000256" key="1">
    <source>
        <dbReference type="SAM" id="MobiDB-lite"/>
    </source>
</evidence>
<dbReference type="EMBL" id="CP126212">
    <property type="protein sequence ID" value="WIA13873.1"/>
    <property type="molecule type" value="Genomic_DNA"/>
</dbReference>
<accession>A0ABY8TXI8</accession>
<dbReference type="Proteomes" id="UP001244341">
    <property type="component" value="Chromosome 5b"/>
</dbReference>
<gene>
    <name evidence="2" type="ORF">OEZ85_002445</name>
</gene>
<keyword evidence="3" id="KW-1185">Reference proteome</keyword>
<name>A0ABY8TXI8_TETOB</name>
<organism evidence="2 3">
    <name type="scientific">Tetradesmus obliquus</name>
    <name type="common">Green alga</name>
    <name type="synonym">Acutodesmus obliquus</name>
    <dbReference type="NCBI Taxonomy" id="3088"/>
    <lineage>
        <taxon>Eukaryota</taxon>
        <taxon>Viridiplantae</taxon>
        <taxon>Chlorophyta</taxon>
        <taxon>core chlorophytes</taxon>
        <taxon>Chlorophyceae</taxon>
        <taxon>CS clade</taxon>
        <taxon>Sphaeropleales</taxon>
        <taxon>Scenedesmaceae</taxon>
        <taxon>Tetradesmus</taxon>
    </lineage>
</organism>
<feature type="compositionally biased region" description="Low complexity" evidence="1">
    <location>
        <begin position="165"/>
        <end position="211"/>
    </location>
</feature>